<organism evidence="1">
    <name type="scientific">Pararge aegeria</name>
    <name type="common">speckled wood butterfly</name>
    <dbReference type="NCBI Taxonomy" id="116150"/>
    <lineage>
        <taxon>Eukaryota</taxon>
        <taxon>Metazoa</taxon>
        <taxon>Ecdysozoa</taxon>
        <taxon>Arthropoda</taxon>
        <taxon>Hexapoda</taxon>
        <taxon>Insecta</taxon>
        <taxon>Pterygota</taxon>
        <taxon>Neoptera</taxon>
        <taxon>Endopterygota</taxon>
        <taxon>Lepidoptera</taxon>
        <taxon>Glossata</taxon>
        <taxon>Ditrysia</taxon>
        <taxon>Papilionoidea</taxon>
        <taxon>Nymphalidae</taxon>
        <taxon>Satyrinae</taxon>
        <taxon>Satyrini</taxon>
        <taxon>Parargina</taxon>
        <taxon>Pararge</taxon>
    </lineage>
</organism>
<reference evidence="1" key="2">
    <citation type="submission" date="2013-05" db="EMBL/GenBank/DDBJ databases">
        <authorList>
            <person name="Carter J.-M."/>
            <person name="Baker S.C."/>
            <person name="Pink R."/>
            <person name="Carter D.R.F."/>
            <person name="Collins A."/>
            <person name="Tomlin J."/>
            <person name="Gibbs M."/>
            <person name="Breuker C.J."/>
        </authorList>
    </citation>
    <scope>NUCLEOTIDE SEQUENCE</scope>
    <source>
        <tissue evidence="1">Ovary</tissue>
    </source>
</reference>
<dbReference type="EMBL" id="GAIX01001277">
    <property type="protein sequence ID" value="JAA91283.1"/>
    <property type="molecule type" value="Transcribed_RNA"/>
</dbReference>
<name>S4PMT0_9NEOP</name>
<accession>S4PMT0</accession>
<protein>
    <submittedName>
        <fullName evidence="1">Uncharacterized protein</fullName>
    </submittedName>
</protein>
<dbReference type="AlphaFoldDB" id="S4PMT0"/>
<evidence type="ECO:0000313" key="1">
    <source>
        <dbReference type="EMBL" id="JAA91283.1"/>
    </source>
</evidence>
<sequence>MNLYSCITVSIICGIKNTIEQLQAGYIVLLCYTSVMLQCYIAKWTNCYTIWTRLNTVHCVVRGLLHILISRVLAKDELSTYSITLSSQNYHAN</sequence>
<proteinExistence type="predicted"/>
<reference evidence="1" key="1">
    <citation type="journal article" date="2013" name="BMC Genomics">
        <title>Unscrambling butterfly oogenesis.</title>
        <authorList>
            <person name="Carter J.M."/>
            <person name="Baker S.C."/>
            <person name="Pink R."/>
            <person name="Carter D.R."/>
            <person name="Collins A."/>
            <person name="Tomlin J."/>
            <person name="Gibbs M."/>
            <person name="Breuker C.J."/>
        </authorList>
    </citation>
    <scope>NUCLEOTIDE SEQUENCE</scope>
    <source>
        <tissue evidence="1">Ovary</tissue>
    </source>
</reference>